<comment type="caution">
    <text evidence="4">The sequence shown here is derived from an EMBL/GenBank/DDBJ whole genome shotgun (WGS) entry which is preliminary data.</text>
</comment>
<dbReference type="InterPro" id="IPR050072">
    <property type="entry name" value="Peptidase_M20A"/>
</dbReference>
<evidence type="ECO:0000313" key="4">
    <source>
        <dbReference type="EMBL" id="NME28078.1"/>
    </source>
</evidence>
<dbReference type="SUPFAM" id="SSF53187">
    <property type="entry name" value="Zn-dependent exopeptidases"/>
    <property type="match status" value="1"/>
</dbReference>
<dbReference type="PANTHER" id="PTHR43808:SF17">
    <property type="entry name" value="PEPTIDASE M20"/>
    <property type="match status" value="1"/>
</dbReference>
<keyword evidence="2 4" id="KW-0378">Hydrolase</keyword>
<gene>
    <name evidence="4" type="ORF">HF872_05505</name>
</gene>
<dbReference type="InterPro" id="IPR002933">
    <property type="entry name" value="Peptidase_M20"/>
</dbReference>
<evidence type="ECO:0000259" key="3">
    <source>
        <dbReference type="Pfam" id="PF07687"/>
    </source>
</evidence>
<protein>
    <submittedName>
        <fullName evidence="4">M20/M25/M40 family metallo-hydrolase</fullName>
    </submittedName>
</protein>
<accession>A0A848BTD8</accession>
<dbReference type="GO" id="GO:0046872">
    <property type="term" value="F:metal ion binding"/>
    <property type="evidence" value="ECO:0007669"/>
    <property type="project" value="UniProtKB-KW"/>
</dbReference>
<evidence type="ECO:0000313" key="5">
    <source>
        <dbReference type="Proteomes" id="UP000591071"/>
    </source>
</evidence>
<feature type="domain" description="Peptidase M20 dimerisation" evidence="3">
    <location>
        <begin position="182"/>
        <end position="276"/>
    </location>
</feature>
<dbReference type="Proteomes" id="UP000591071">
    <property type="component" value="Unassembled WGS sequence"/>
</dbReference>
<dbReference type="RefSeq" id="WP_170087459.1">
    <property type="nucleotide sequence ID" value="NZ_JABAFG010000007.1"/>
</dbReference>
<evidence type="ECO:0000256" key="2">
    <source>
        <dbReference type="ARBA" id="ARBA00022801"/>
    </source>
</evidence>
<dbReference type="SUPFAM" id="SSF55031">
    <property type="entry name" value="Bacterial exopeptidase dimerisation domain"/>
    <property type="match status" value="1"/>
</dbReference>
<dbReference type="Pfam" id="PF01546">
    <property type="entry name" value="Peptidase_M20"/>
    <property type="match status" value="1"/>
</dbReference>
<dbReference type="InterPro" id="IPR036264">
    <property type="entry name" value="Bact_exopeptidase_dim_dom"/>
</dbReference>
<dbReference type="PANTHER" id="PTHR43808">
    <property type="entry name" value="ACETYLORNITHINE DEACETYLASE"/>
    <property type="match status" value="1"/>
</dbReference>
<organism evidence="4 5">
    <name type="scientific">Megasphaera hexanoica</name>
    <dbReference type="NCBI Taxonomy" id="1675036"/>
    <lineage>
        <taxon>Bacteria</taxon>
        <taxon>Bacillati</taxon>
        <taxon>Bacillota</taxon>
        <taxon>Negativicutes</taxon>
        <taxon>Veillonellales</taxon>
        <taxon>Veillonellaceae</taxon>
        <taxon>Megasphaera</taxon>
    </lineage>
</organism>
<dbReference type="InterPro" id="IPR011650">
    <property type="entry name" value="Peptidase_M20_dimer"/>
</dbReference>
<keyword evidence="1" id="KW-0479">Metal-binding</keyword>
<evidence type="ECO:0000256" key="1">
    <source>
        <dbReference type="ARBA" id="ARBA00022723"/>
    </source>
</evidence>
<dbReference type="Gene3D" id="3.30.70.360">
    <property type="match status" value="1"/>
</dbReference>
<sequence length="376" mass="41035">MNTSVTQQIDRFARTNERHLIELLTTICSLPSPTGSEQAKADWILNYLHKLGASEAYIDTAGNVIWPCQVTKGNKHPVYGAHIDTVFNQVSSIKPKIEGNIFAAPSCGDNSANVASLLFFAEMILSLHIELPAGAFFLFNVGEEGLGNLKGIRQFMTDHAHEVSEMVAIDCNSDSFINLAVGSRRYQIDIQAEGGHSWGNFGNDNAIAIASGIIWNLYNLDVPANPKTTYNVGTIQGGSTINSIAEHASFTVDLRSESKEELQRIDQKFHELLDAARDPKIQITEAFLGERPCNDGAENSDMCQRLARIRSAHGLTTTFQSASTDANIPLSLGIPAISFGTCIGRRAHSVYENLDLDSLVPGFIQLSEFILSSPHK</sequence>
<proteinExistence type="predicted"/>
<dbReference type="Gene3D" id="3.40.630.10">
    <property type="entry name" value="Zn peptidases"/>
    <property type="match status" value="1"/>
</dbReference>
<dbReference type="GO" id="GO:0016787">
    <property type="term" value="F:hydrolase activity"/>
    <property type="evidence" value="ECO:0007669"/>
    <property type="project" value="UniProtKB-KW"/>
</dbReference>
<dbReference type="EMBL" id="JABAFG010000007">
    <property type="protein sequence ID" value="NME28078.1"/>
    <property type="molecule type" value="Genomic_DNA"/>
</dbReference>
<reference evidence="4 5" key="1">
    <citation type="submission" date="2020-04" db="EMBL/GenBank/DDBJ databases">
        <authorList>
            <person name="Hitch T.C.A."/>
            <person name="Wylensek D."/>
            <person name="Clavel T."/>
        </authorList>
    </citation>
    <scope>NUCLEOTIDE SEQUENCE [LARGE SCALE GENOMIC DNA]</scope>
    <source>
        <strain evidence="4 5">Oil-RF-744-FAT-WT-6-1</strain>
    </source>
</reference>
<name>A0A848BTD8_9FIRM</name>
<dbReference type="AlphaFoldDB" id="A0A848BTD8"/>
<dbReference type="Pfam" id="PF07687">
    <property type="entry name" value="M20_dimer"/>
    <property type="match status" value="1"/>
</dbReference>